<dbReference type="EC" id="1.-.-.-" evidence="5"/>
<keyword evidence="9" id="KW-1185">Reference proteome</keyword>
<dbReference type="RefSeq" id="WP_042115411.1">
    <property type="nucleotide sequence ID" value="NZ_CABPSX010000002.1"/>
</dbReference>
<evidence type="ECO:0000256" key="5">
    <source>
        <dbReference type="HAMAP-Rule" id="MF_01204"/>
    </source>
</evidence>
<evidence type="ECO:0000259" key="6">
    <source>
        <dbReference type="Pfam" id="PF00881"/>
    </source>
</evidence>
<comment type="similarity">
    <text evidence="5">Belongs to the nitroreductase family. HadB/RutE subfamily.</text>
</comment>
<evidence type="ECO:0000256" key="2">
    <source>
        <dbReference type="ARBA" id="ARBA00022643"/>
    </source>
</evidence>
<evidence type="ECO:0000313" key="7">
    <source>
        <dbReference type="EMBL" id="RSK84837.1"/>
    </source>
</evidence>
<dbReference type="Proteomes" id="UP000270216">
    <property type="component" value="Unassembled WGS sequence"/>
</dbReference>
<accession>A0A0B5FI24</accession>
<dbReference type="InterPro" id="IPR029479">
    <property type="entry name" value="Nitroreductase"/>
</dbReference>
<dbReference type="InterPro" id="IPR050461">
    <property type="entry name" value="Nitroreductase_HadB/RutE"/>
</dbReference>
<reference evidence="7 9" key="1">
    <citation type="submission" date="2018-12" db="EMBL/GenBank/DDBJ databases">
        <title>Whole genome sequence of a Pandoraea apista isolate from a patient with cystic fibrosis.</title>
        <authorList>
            <person name="Kenna D.T."/>
            <person name="Turton J.F."/>
        </authorList>
    </citation>
    <scope>NUCLEOTIDE SEQUENCE [LARGE SCALE GENOMIC DNA]</scope>
    <source>
        <strain evidence="7 9">Pa13324</strain>
    </source>
</reference>
<dbReference type="EMBL" id="CABPSX010000002">
    <property type="protein sequence ID" value="VVG70257.1"/>
    <property type="molecule type" value="Genomic_DNA"/>
</dbReference>
<keyword evidence="1 5" id="KW-0285">Flavoprotein</keyword>
<dbReference type="Proteomes" id="UP000364291">
    <property type="component" value="Unassembled WGS sequence"/>
</dbReference>
<proteinExistence type="inferred from homology"/>
<dbReference type="EMBL" id="RWHX01000005">
    <property type="protein sequence ID" value="RSK84837.1"/>
    <property type="molecule type" value="Genomic_DNA"/>
</dbReference>
<evidence type="ECO:0000313" key="8">
    <source>
        <dbReference type="EMBL" id="VVG70257.1"/>
    </source>
</evidence>
<evidence type="ECO:0000313" key="10">
    <source>
        <dbReference type="Proteomes" id="UP000364291"/>
    </source>
</evidence>
<reference evidence="8 10" key="2">
    <citation type="submission" date="2019-08" db="EMBL/GenBank/DDBJ databases">
        <authorList>
            <person name="Peeters C."/>
        </authorList>
    </citation>
    <scope>NUCLEOTIDE SEQUENCE [LARGE SCALE GENOMIC DNA]</scope>
    <source>
        <strain evidence="8 10">LMG 18089</strain>
    </source>
</reference>
<sequence length="197" mass="21543">MSVIAKEAIAQLFTDARTHNVWLDKPVSDDTLRELYDLVKWGPTSANTTPARIVFVKSAEAKAKLLECMAPGNVEKTRTAPVTAIIAFDLKFYEHLPKLFPNGAEKMVPMFSGDAAKAAGAAHMNSSLQGGYFILAARALGLDCGPMAGFDAQKVNDTFFGGTDWRVNFICNLGYGDHDKLFPRNPRLSFDEAARII</sequence>
<dbReference type="Pfam" id="PF00881">
    <property type="entry name" value="Nitroreductase"/>
    <property type="match status" value="1"/>
</dbReference>
<protein>
    <recommendedName>
        <fullName evidence="5">Putative NADH dehydrogenase/NAD(P)H nitroreductase EJE83_05500</fullName>
        <ecNumber evidence="5">1.-.-.-</ecNumber>
    </recommendedName>
</protein>
<name>A0A0B5FI24_9BURK</name>
<dbReference type="CDD" id="cd02148">
    <property type="entry name" value="RutE-like"/>
    <property type="match status" value="1"/>
</dbReference>
<dbReference type="GeneID" id="47014160"/>
<dbReference type="STRING" id="93218.XM39_16590"/>
<dbReference type="PANTHER" id="PTHR43543">
    <property type="entry name" value="MALONIC SEMIALDEHYDE REDUCTASE RUTE-RELATED"/>
    <property type="match status" value="1"/>
</dbReference>
<dbReference type="AlphaFoldDB" id="A0A0B5FI24"/>
<dbReference type="InterPro" id="IPR023936">
    <property type="entry name" value="RutE-like"/>
</dbReference>
<dbReference type="NCBIfam" id="NF003768">
    <property type="entry name" value="PRK05365.1"/>
    <property type="match status" value="1"/>
</dbReference>
<dbReference type="PANTHER" id="PTHR43543:SF1">
    <property type="entry name" value="MALONIC SEMIALDEHYDE REDUCTASE RUTE-RELATED"/>
    <property type="match status" value="1"/>
</dbReference>
<dbReference type="OrthoDB" id="9784375at2"/>
<dbReference type="InterPro" id="IPR000415">
    <property type="entry name" value="Nitroreductase-like"/>
</dbReference>
<evidence type="ECO:0000256" key="1">
    <source>
        <dbReference type="ARBA" id="ARBA00022630"/>
    </source>
</evidence>
<dbReference type="KEGG" id="papi:SG18_16395"/>
<dbReference type="SUPFAM" id="SSF55469">
    <property type="entry name" value="FMN-dependent nitroreductase-like"/>
    <property type="match status" value="1"/>
</dbReference>
<keyword evidence="2 5" id="KW-0288">FMN</keyword>
<feature type="domain" description="Nitroreductase" evidence="6">
    <location>
        <begin position="23"/>
        <end position="175"/>
    </location>
</feature>
<keyword evidence="3 5" id="KW-0521">NADP</keyword>
<evidence type="ECO:0000256" key="4">
    <source>
        <dbReference type="ARBA" id="ARBA00023002"/>
    </source>
</evidence>
<gene>
    <name evidence="7" type="ORF">EJE83_05500</name>
    <name evidence="8" type="ORF">PAP18089_01217</name>
</gene>
<evidence type="ECO:0000256" key="3">
    <source>
        <dbReference type="ARBA" id="ARBA00022857"/>
    </source>
</evidence>
<keyword evidence="5" id="KW-0520">NAD</keyword>
<dbReference type="GO" id="GO:0016491">
    <property type="term" value="F:oxidoreductase activity"/>
    <property type="evidence" value="ECO:0007669"/>
    <property type="project" value="UniProtKB-UniRule"/>
</dbReference>
<dbReference type="HAMAP" id="MF_01204">
    <property type="entry name" value="Oxidoreductase_RutE_HadB"/>
    <property type="match status" value="1"/>
</dbReference>
<keyword evidence="4 5" id="KW-0560">Oxidoreductase</keyword>
<dbReference type="Gene3D" id="3.40.109.10">
    <property type="entry name" value="NADH Oxidase"/>
    <property type="match status" value="1"/>
</dbReference>
<evidence type="ECO:0000313" key="9">
    <source>
        <dbReference type="Proteomes" id="UP000270216"/>
    </source>
</evidence>
<comment type="cofactor">
    <cofactor evidence="5">
        <name>FMN</name>
        <dbReference type="ChEBI" id="CHEBI:58210"/>
    </cofactor>
</comment>
<organism evidence="8 10">
    <name type="scientific">Pandoraea apista</name>
    <dbReference type="NCBI Taxonomy" id="93218"/>
    <lineage>
        <taxon>Bacteria</taxon>
        <taxon>Pseudomonadati</taxon>
        <taxon>Pseudomonadota</taxon>
        <taxon>Betaproteobacteria</taxon>
        <taxon>Burkholderiales</taxon>
        <taxon>Burkholderiaceae</taxon>
        <taxon>Pandoraea</taxon>
    </lineage>
</organism>